<dbReference type="GO" id="GO:0016887">
    <property type="term" value="F:ATP hydrolysis activity"/>
    <property type="evidence" value="ECO:0007669"/>
    <property type="project" value="InterPro"/>
</dbReference>
<dbReference type="GO" id="GO:0051082">
    <property type="term" value="F:unfolded protein binding"/>
    <property type="evidence" value="ECO:0007669"/>
    <property type="project" value="InterPro"/>
</dbReference>
<accession>A0AAD1UAV7</accession>
<dbReference type="PANTHER" id="PTHR11353">
    <property type="entry name" value="CHAPERONIN"/>
    <property type="match status" value="1"/>
</dbReference>
<dbReference type="InterPro" id="IPR002194">
    <property type="entry name" value="Chaperonin_TCP-1_CS"/>
</dbReference>
<dbReference type="CDD" id="cd03338">
    <property type="entry name" value="TCP1_delta"/>
    <property type="match status" value="1"/>
</dbReference>
<dbReference type="InterPro" id="IPR027413">
    <property type="entry name" value="GROEL-like_equatorial_sf"/>
</dbReference>
<evidence type="ECO:0000256" key="1">
    <source>
        <dbReference type="ARBA" id="ARBA00004496"/>
    </source>
</evidence>
<dbReference type="Gene3D" id="3.50.7.10">
    <property type="entry name" value="GroEL"/>
    <property type="match status" value="1"/>
</dbReference>
<dbReference type="NCBIfam" id="NF041083">
    <property type="entry name" value="thermosome_beta"/>
    <property type="match status" value="1"/>
</dbReference>
<keyword evidence="5" id="KW-0963">Cytoplasm</keyword>
<comment type="subcellular location">
    <subcellularLocation>
        <location evidence="1">Cytoplasm</location>
    </subcellularLocation>
</comment>
<dbReference type="Gene3D" id="3.30.260.10">
    <property type="entry name" value="TCP-1-like chaperonin intermediate domain"/>
    <property type="match status" value="1"/>
</dbReference>
<evidence type="ECO:0000256" key="3">
    <source>
        <dbReference type="ARBA" id="ARBA00011531"/>
    </source>
</evidence>
<dbReference type="Gene3D" id="1.10.560.10">
    <property type="entry name" value="GroEL-like equatorial domain"/>
    <property type="match status" value="1"/>
</dbReference>
<evidence type="ECO:0000256" key="12">
    <source>
        <dbReference type="SAM" id="MobiDB-lite"/>
    </source>
</evidence>
<dbReference type="SUPFAM" id="SSF48592">
    <property type="entry name" value="GroEL equatorial domain-like"/>
    <property type="match status" value="1"/>
</dbReference>
<dbReference type="InterPro" id="IPR027410">
    <property type="entry name" value="TCP-1-like_intermed_sf"/>
</dbReference>
<dbReference type="InterPro" id="IPR053374">
    <property type="entry name" value="TCP-1_chaperonin"/>
</dbReference>
<dbReference type="GO" id="GO:0005524">
    <property type="term" value="F:ATP binding"/>
    <property type="evidence" value="ECO:0007669"/>
    <property type="project" value="UniProtKB-KW"/>
</dbReference>
<dbReference type="AlphaFoldDB" id="A0AAD1UAV7"/>
<dbReference type="InterPro" id="IPR002423">
    <property type="entry name" value="Cpn60/GroEL/TCP-1"/>
</dbReference>
<dbReference type="PROSITE" id="PS00751">
    <property type="entry name" value="TCP1_2"/>
    <property type="match status" value="1"/>
</dbReference>
<sequence>MLRGAKDSAPSTFSNSGPKLSGSEKQRDTRMNNIIAAKAVSDVVRTSLGPRGMDKMIQDSNKKVLITNDGATILKQMEVVHPTARMLVEISKSQDIEAGDGTTSVVVIAGALLKACQTLLDKGIHASSISAGLQVALDKAVEVIDSMSIPVDLNNRESLIQNATTSLSSKVVSQNADILAPLAVDCVMKIIDKENDTNADLRDVFVGKVVGGTVDDTQMIDGCVLVDRKACTSAGGPTKMENAKIGLIQFQLSAPKTDMESSVVVHEYTAMDRILKEEKKYIIKMIKTIVKSGCNVLLIQKSIMRDAVNDLALHFLAKKNILVVKDVERDTVDFVSRTTGLTPVASIEQFTEEKLGTAELVVDDRSCRSVRITGCPPQAEGRKTVSVLVRGSNQLIVDEAERSFHDALCVVRSLVKKRALVPGGAAVEMEVSQKLNLYSREIFGIDSYCVKAYSEALEIIPYTLAENAGLDPIKFVTELRNAHTKGKTTAGVNVKKNKISDMIELEVVQPALVSISAFTLATECVRMILKIDDIVLSF</sequence>
<dbReference type="InterPro" id="IPR027409">
    <property type="entry name" value="GroEL-like_apical_dom_sf"/>
</dbReference>
<name>A0AAD1UAV7_EUPCR</name>
<protein>
    <recommendedName>
        <fullName evidence="4 11">T-complex protein 1 subunit delta</fullName>
    </recommendedName>
</protein>
<organism evidence="13 14">
    <name type="scientific">Euplotes crassus</name>
    <dbReference type="NCBI Taxonomy" id="5936"/>
    <lineage>
        <taxon>Eukaryota</taxon>
        <taxon>Sar</taxon>
        <taxon>Alveolata</taxon>
        <taxon>Ciliophora</taxon>
        <taxon>Intramacronucleata</taxon>
        <taxon>Spirotrichea</taxon>
        <taxon>Hypotrichia</taxon>
        <taxon>Euplotida</taxon>
        <taxon>Euplotidae</taxon>
        <taxon>Moneuplotes</taxon>
    </lineage>
</organism>
<dbReference type="GO" id="GO:0140662">
    <property type="term" value="F:ATP-dependent protein folding chaperone"/>
    <property type="evidence" value="ECO:0007669"/>
    <property type="project" value="InterPro"/>
</dbReference>
<dbReference type="SUPFAM" id="SSF52029">
    <property type="entry name" value="GroEL apical domain-like"/>
    <property type="match status" value="1"/>
</dbReference>
<keyword evidence="7 10" id="KW-0067">ATP-binding</keyword>
<dbReference type="GO" id="GO:0005737">
    <property type="term" value="C:cytoplasm"/>
    <property type="evidence" value="ECO:0007669"/>
    <property type="project" value="UniProtKB-SubCell"/>
</dbReference>
<dbReference type="NCBIfam" id="TIGR02342">
    <property type="entry name" value="chap_CCT_delta"/>
    <property type="match status" value="1"/>
</dbReference>
<keyword evidence="14" id="KW-1185">Reference proteome</keyword>
<evidence type="ECO:0000256" key="4">
    <source>
        <dbReference type="ARBA" id="ARBA00016107"/>
    </source>
</evidence>
<dbReference type="SUPFAM" id="SSF54849">
    <property type="entry name" value="GroEL-intermediate domain like"/>
    <property type="match status" value="1"/>
</dbReference>
<evidence type="ECO:0000256" key="7">
    <source>
        <dbReference type="ARBA" id="ARBA00022840"/>
    </source>
</evidence>
<evidence type="ECO:0000256" key="2">
    <source>
        <dbReference type="ARBA" id="ARBA00008020"/>
    </source>
</evidence>
<dbReference type="FunFam" id="3.50.7.10:FF:000010">
    <property type="entry name" value="T-complex protein 1 subunit delta"/>
    <property type="match status" value="1"/>
</dbReference>
<dbReference type="PROSITE" id="PS00750">
    <property type="entry name" value="TCP1_1"/>
    <property type="match status" value="1"/>
</dbReference>
<dbReference type="Proteomes" id="UP001295684">
    <property type="component" value="Unassembled WGS sequence"/>
</dbReference>
<keyword evidence="8 10" id="KW-0143">Chaperone</keyword>
<dbReference type="Pfam" id="PF00118">
    <property type="entry name" value="Cpn60_TCP1"/>
    <property type="match status" value="1"/>
</dbReference>
<comment type="caution">
    <text evidence="13">The sequence shown here is derived from an EMBL/GenBank/DDBJ whole genome shotgun (WGS) entry which is preliminary data.</text>
</comment>
<evidence type="ECO:0000313" key="13">
    <source>
        <dbReference type="EMBL" id="CAI2363236.1"/>
    </source>
</evidence>
<comment type="similarity">
    <text evidence="2 10">Belongs to the TCP-1 chaperonin family.</text>
</comment>
<gene>
    <name evidence="13" type="ORF">ECRASSUSDP1_LOCUS4566</name>
</gene>
<proteinExistence type="inferred from homology"/>
<evidence type="ECO:0000256" key="10">
    <source>
        <dbReference type="RuleBase" id="RU004187"/>
    </source>
</evidence>
<feature type="region of interest" description="Disordered" evidence="12">
    <location>
        <begin position="1"/>
        <end position="27"/>
    </location>
</feature>
<dbReference type="PRINTS" id="PR00304">
    <property type="entry name" value="TCOMPLEXTCP1"/>
</dbReference>
<dbReference type="PROSITE" id="PS00995">
    <property type="entry name" value="TCP1_3"/>
    <property type="match status" value="1"/>
</dbReference>
<dbReference type="InterPro" id="IPR054827">
    <property type="entry name" value="thermosome_alpha"/>
</dbReference>
<comment type="subunit">
    <text evidence="3">Heterooligomeric complex of about 850 to 900 kDa that forms two stacked rings, 12 to 16 nm in diameter.</text>
</comment>
<evidence type="ECO:0000313" key="14">
    <source>
        <dbReference type="Proteomes" id="UP001295684"/>
    </source>
</evidence>
<evidence type="ECO:0000256" key="6">
    <source>
        <dbReference type="ARBA" id="ARBA00022741"/>
    </source>
</evidence>
<evidence type="ECO:0000256" key="5">
    <source>
        <dbReference type="ARBA" id="ARBA00022490"/>
    </source>
</evidence>
<feature type="compositionally biased region" description="Polar residues" evidence="12">
    <location>
        <begin position="9"/>
        <end position="18"/>
    </location>
</feature>
<comment type="function">
    <text evidence="9">Molecular chaperone; assists the folding of proteins upon ATP hydrolysis. Known to play a role, in vitro, in the folding of actin and tubulin.</text>
</comment>
<dbReference type="InterPro" id="IPR012717">
    <property type="entry name" value="Chap_CCT_delta"/>
</dbReference>
<reference evidence="13" key="1">
    <citation type="submission" date="2023-07" db="EMBL/GenBank/DDBJ databases">
        <authorList>
            <consortium name="AG Swart"/>
            <person name="Singh M."/>
            <person name="Singh A."/>
            <person name="Seah K."/>
            <person name="Emmerich C."/>
        </authorList>
    </citation>
    <scope>NUCLEOTIDE SEQUENCE</scope>
    <source>
        <strain evidence="13">DP1</strain>
    </source>
</reference>
<dbReference type="InterPro" id="IPR017998">
    <property type="entry name" value="Chaperone_TCP-1"/>
</dbReference>
<dbReference type="EMBL" id="CAMPGE010004390">
    <property type="protein sequence ID" value="CAI2363236.1"/>
    <property type="molecule type" value="Genomic_DNA"/>
</dbReference>
<evidence type="ECO:0000256" key="11">
    <source>
        <dbReference type="RuleBase" id="RU004192"/>
    </source>
</evidence>
<keyword evidence="6 10" id="KW-0547">Nucleotide-binding</keyword>
<dbReference type="NCBIfam" id="NF041082">
    <property type="entry name" value="thermosome_alpha"/>
    <property type="match status" value="1"/>
</dbReference>
<evidence type="ECO:0000256" key="9">
    <source>
        <dbReference type="ARBA" id="ARBA00024677"/>
    </source>
</evidence>
<evidence type="ECO:0000256" key="8">
    <source>
        <dbReference type="ARBA" id="ARBA00023186"/>
    </source>
</evidence>